<proteinExistence type="predicted"/>
<dbReference type="Proteomes" id="UP001108025">
    <property type="component" value="Unassembled WGS sequence"/>
</dbReference>
<comment type="caution">
    <text evidence="1">The sequence shown here is derived from an EMBL/GenBank/DDBJ whole genome shotgun (WGS) entry which is preliminary data.</text>
</comment>
<accession>A0A9Q3V5U0</accession>
<organism evidence="1 2">
    <name type="scientific">Chryseobacterium turcicum</name>
    <dbReference type="NCBI Taxonomy" id="2898076"/>
    <lineage>
        <taxon>Bacteria</taxon>
        <taxon>Pseudomonadati</taxon>
        <taxon>Bacteroidota</taxon>
        <taxon>Flavobacteriia</taxon>
        <taxon>Flavobacteriales</taxon>
        <taxon>Weeksellaceae</taxon>
        <taxon>Chryseobacterium group</taxon>
        <taxon>Chryseobacterium</taxon>
    </lineage>
</organism>
<keyword evidence="2" id="KW-1185">Reference proteome</keyword>
<dbReference type="EMBL" id="JAJNAY010000001">
    <property type="protein sequence ID" value="MCD1117861.1"/>
    <property type="molecule type" value="Genomic_DNA"/>
</dbReference>
<dbReference type="PROSITE" id="PS51257">
    <property type="entry name" value="PROKAR_LIPOPROTEIN"/>
    <property type="match status" value="1"/>
</dbReference>
<evidence type="ECO:0000313" key="1">
    <source>
        <dbReference type="EMBL" id="MCD1117861.1"/>
    </source>
</evidence>
<name>A0A9Q3V5U0_9FLAO</name>
<dbReference type="RefSeq" id="WP_230670033.1">
    <property type="nucleotide sequence ID" value="NZ_JAJNAY010000001.1"/>
</dbReference>
<gene>
    <name evidence="1" type="ORF">LO744_13420</name>
</gene>
<protein>
    <submittedName>
        <fullName evidence="1">Uncharacterized protein</fullName>
    </submittedName>
</protein>
<evidence type="ECO:0000313" key="2">
    <source>
        <dbReference type="Proteomes" id="UP001108025"/>
    </source>
</evidence>
<sequence length="180" mass="21300">MKSKVIFFAFVLIIGCSKSQSSSPSISDVFIEKIALVEESLPSKYVVYNLYVKTDNSLILVTNVNFLNTLYNEHYKNRFKDFHSFLQMSLRQSFEINTEIAAKYKYQTFTVNPEIMKLSTKFIIEKYFQQTDIKEKYYFYSKGFSTSDMQTILYKMFLEGYMISFDDYGGKYNIIKFKDE</sequence>
<dbReference type="AlphaFoldDB" id="A0A9Q3V5U0"/>
<reference evidence="1" key="1">
    <citation type="submission" date="2021-11" db="EMBL/GenBank/DDBJ databases">
        <title>Description of novel Chryseobacterium species.</title>
        <authorList>
            <person name="Saticioglu I.B."/>
            <person name="Ay H."/>
            <person name="Altun S."/>
            <person name="Duman M."/>
        </authorList>
    </citation>
    <scope>NUCLEOTIDE SEQUENCE</scope>
    <source>
        <strain evidence="1">C-17</strain>
    </source>
</reference>